<dbReference type="PIRSF" id="PIRSF005739">
    <property type="entry name" value="O-mtase"/>
    <property type="match status" value="1"/>
</dbReference>
<dbReference type="Pfam" id="PF00891">
    <property type="entry name" value="Methyltransf_2"/>
    <property type="match status" value="1"/>
</dbReference>
<dbReference type="EMBL" id="MSFK01000008">
    <property type="protein sequence ID" value="PWY91669.1"/>
    <property type="molecule type" value="Genomic_DNA"/>
</dbReference>
<dbReference type="GO" id="GO:0008171">
    <property type="term" value="F:O-methyltransferase activity"/>
    <property type="evidence" value="ECO:0007669"/>
    <property type="project" value="InterPro"/>
</dbReference>
<dbReference type="Gene3D" id="1.10.10.10">
    <property type="entry name" value="Winged helix-like DNA-binding domain superfamily/Winged helix DNA-binding domain"/>
    <property type="match status" value="1"/>
</dbReference>
<reference evidence="7 8" key="1">
    <citation type="submission" date="2016-12" db="EMBL/GenBank/DDBJ databases">
        <title>The genomes of Aspergillus section Nigri reveals drivers in fungal speciation.</title>
        <authorList>
            <consortium name="DOE Joint Genome Institute"/>
            <person name="Vesth T.C."/>
            <person name="Nybo J."/>
            <person name="Theobald S."/>
            <person name="Brandl J."/>
            <person name="Frisvad J.C."/>
            <person name="Nielsen K.F."/>
            <person name="Lyhne E.K."/>
            <person name="Kogle M.E."/>
            <person name="Kuo A."/>
            <person name="Riley R."/>
            <person name="Clum A."/>
            <person name="Nolan M."/>
            <person name="Lipzen A."/>
            <person name="Salamov A."/>
            <person name="Henrissat B."/>
            <person name="Wiebenga A."/>
            <person name="De Vries R.P."/>
            <person name="Grigoriev I.V."/>
            <person name="Mortensen U.H."/>
            <person name="Andersen M.R."/>
            <person name="Baker S.E."/>
        </authorList>
    </citation>
    <scope>NUCLEOTIDE SEQUENCE [LARGE SCALE GENOMIC DNA]</scope>
    <source>
        <strain evidence="7 8">CBS 115572</strain>
    </source>
</reference>
<evidence type="ECO:0000256" key="3">
    <source>
        <dbReference type="ARBA" id="ARBA00022691"/>
    </source>
</evidence>
<name>A0A317WZ62_9EURO</name>
<evidence type="ECO:0000313" key="8">
    <source>
        <dbReference type="Proteomes" id="UP000246702"/>
    </source>
</evidence>
<dbReference type="InterPro" id="IPR029063">
    <property type="entry name" value="SAM-dependent_MTases_sf"/>
</dbReference>
<keyword evidence="8" id="KW-1185">Reference proteome</keyword>
<dbReference type="Proteomes" id="UP000246702">
    <property type="component" value="Unassembled WGS sequence"/>
</dbReference>
<dbReference type="RefSeq" id="XP_025469397.1">
    <property type="nucleotide sequence ID" value="XM_025611271.1"/>
</dbReference>
<dbReference type="PROSITE" id="PS51683">
    <property type="entry name" value="SAM_OMT_II"/>
    <property type="match status" value="1"/>
</dbReference>
<dbReference type="GeneID" id="37113414"/>
<comment type="caution">
    <text evidence="7">The sequence shown here is derived from an EMBL/GenBank/DDBJ whole genome shotgun (WGS) entry which is preliminary data.</text>
</comment>
<dbReference type="InterPro" id="IPR001077">
    <property type="entry name" value="COMT_C"/>
</dbReference>
<dbReference type="SUPFAM" id="SSF46785">
    <property type="entry name" value="Winged helix' DNA-binding domain"/>
    <property type="match status" value="1"/>
</dbReference>
<feature type="domain" description="O-methyltransferase dimerisation" evidence="6">
    <location>
        <begin position="67"/>
        <end position="139"/>
    </location>
</feature>
<dbReference type="PANTHER" id="PTHR43712:SF1">
    <property type="entry name" value="HYPOTHETICAL O-METHYLTRANSFERASE (EUROFUNG)-RELATED"/>
    <property type="match status" value="1"/>
</dbReference>
<dbReference type="GO" id="GO:0044550">
    <property type="term" value="P:secondary metabolite biosynthetic process"/>
    <property type="evidence" value="ECO:0007669"/>
    <property type="project" value="UniProtKB-ARBA"/>
</dbReference>
<evidence type="ECO:0000259" key="5">
    <source>
        <dbReference type="Pfam" id="PF00891"/>
    </source>
</evidence>
<sequence>MATAQPNLDHIQQCLAEVTAAVDQYRAAASSHTGQDARYQLTVQATRLVRAIRGPADLVFANFENMVKMGAIRTLLEAGVFDAIPTGGQSISAAEITAKTGVDKEIIVRLMRALTPVGPFRETGEEQYAHTPESEVLLAPQMRAVFGLMIDEYSPAMLRTHEFLQQQQWQHRIGLRSNPYTLVHGCDGQTMFEHISQRPARATRLNDAMVAEDSLLAEIGLYPFVKTLGPLAQPDGVTVVDVGGGRGHILRQLKENMPSLPGRFILQDRDMVIADNGSDMEAHGIEPMAHDFFEPQPVKGALVYFVRRVLHDWPDEEVRQILAHLAAAMDREKSRILITETIIPEVGATTTNAYMDLTMMTFGGRERTVKDFAHLFDLAGLKLANVYQAPGVPMVVVEAHLK</sequence>
<dbReference type="SUPFAM" id="SSF53335">
    <property type="entry name" value="S-adenosyl-L-methionine-dependent methyltransferases"/>
    <property type="match status" value="1"/>
</dbReference>
<evidence type="ECO:0000259" key="6">
    <source>
        <dbReference type="Pfam" id="PF08100"/>
    </source>
</evidence>
<dbReference type="GO" id="GO:0046983">
    <property type="term" value="F:protein dimerization activity"/>
    <property type="evidence" value="ECO:0007669"/>
    <property type="project" value="InterPro"/>
</dbReference>
<dbReference type="InterPro" id="IPR016461">
    <property type="entry name" value="COMT-like"/>
</dbReference>
<feature type="domain" description="O-methyltransferase C-terminal" evidence="5">
    <location>
        <begin position="179"/>
        <end position="381"/>
    </location>
</feature>
<keyword evidence="1 7" id="KW-0489">Methyltransferase</keyword>
<keyword evidence="2 7" id="KW-0808">Transferase</keyword>
<dbReference type="Gene3D" id="3.40.50.150">
    <property type="entry name" value="Vaccinia Virus protein VP39"/>
    <property type="match status" value="1"/>
</dbReference>
<dbReference type="GO" id="GO:0032259">
    <property type="term" value="P:methylation"/>
    <property type="evidence" value="ECO:0007669"/>
    <property type="project" value="UniProtKB-KW"/>
</dbReference>
<accession>A0A317WZ62</accession>
<feature type="active site" description="Proton acceptor" evidence="4">
    <location>
        <position position="311"/>
    </location>
</feature>
<dbReference type="InterPro" id="IPR012967">
    <property type="entry name" value="COMT_dimerisation"/>
</dbReference>
<organism evidence="7 8">
    <name type="scientific">Aspergillus sclerotioniger CBS 115572</name>
    <dbReference type="NCBI Taxonomy" id="1450535"/>
    <lineage>
        <taxon>Eukaryota</taxon>
        <taxon>Fungi</taxon>
        <taxon>Dikarya</taxon>
        <taxon>Ascomycota</taxon>
        <taxon>Pezizomycotina</taxon>
        <taxon>Eurotiomycetes</taxon>
        <taxon>Eurotiomycetidae</taxon>
        <taxon>Eurotiales</taxon>
        <taxon>Aspergillaceae</taxon>
        <taxon>Aspergillus</taxon>
        <taxon>Aspergillus subgen. Circumdati</taxon>
    </lineage>
</organism>
<evidence type="ECO:0000256" key="4">
    <source>
        <dbReference type="PIRSR" id="PIRSR005739-1"/>
    </source>
</evidence>
<evidence type="ECO:0000256" key="2">
    <source>
        <dbReference type="ARBA" id="ARBA00022679"/>
    </source>
</evidence>
<gene>
    <name evidence="7" type="ORF">BO94DRAFT_533129</name>
</gene>
<keyword evidence="3" id="KW-0949">S-adenosyl-L-methionine</keyword>
<dbReference type="Pfam" id="PF08100">
    <property type="entry name" value="Dimerisation"/>
    <property type="match status" value="1"/>
</dbReference>
<dbReference type="InterPro" id="IPR036390">
    <property type="entry name" value="WH_DNA-bd_sf"/>
</dbReference>
<evidence type="ECO:0000256" key="1">
    <source>
        <dbReference type="ARBA" id="ARBA00022603"/>
    </source>
</evidence>
<evidence type="ECO:0000313" key="7">
    <source>
        <dbReference type="EMBL" id="PWY91669.1"/>
    </source>
</evidence>
<dbReference type="PANTHER" id="PTHR43712">
    <property type="entry name" value="PUTATIVE (AFU_ORTHOLOGUE AFUA_4G14580)-RELATED"/>
    <property type="match status" value="1"/>
</dbReference>
<proteinExistence type="predicted"/>
<dbReference type="OrthoDB" id="1535081at2759"/>
<protein>
    <submittedName>
        <fullName evidence="7">O-methyltransferase</fullName>
    </submittedName>
</protein>
<dbReference type="InterPro" id="IPR036388">
    <property type="entry name" value="WH-like_DNA-bd_sf"/>
</dbReference>
<dbReference type="AlphaFoldDB" id="A0A317WZ62"/>